<sequence length="311" mass="34833">MLKQELIDRLHQVEAIALASRLNRMARNPLRYIRAMIHREIVYKRNKAPKQVKAETFFGAPMQLSLPAGMDIYLTGGKTHASEIRLAKFLIYALERGGVFVDVGAHYGYFTLLASEIVGEAGRVIAFEASPTNFSVLNANTTQYANIRTNNVAVSDTPDGVAFYEFPNLYSEYNSSFINAYKTNDWYSENGPTRVDIPSILLGDYLEAEAIHPAVVKIDVEGAEYTVIHGLLPYVRDHHPLIVMEYVTKSRGDASHKRAEQLLRTVGYLPHLINDRGAKEPVTNVSLYLETSGLESDNIVFAYGGESDRER</sequence>
<dbReference type="EMBL" id="PTJC01000007">
    <property type="protein sequence ID" value="PPK84515.1"/>
    <property type="molecule type" value="Genomic_DNA"/>
</dbReference>
<dbReference type="InterPro" id="IPR029063">
    <property type="entry name" value="SAM-dependent_MTases_sf"/>
</dbReference>
<keyword evidence="2" id="KW-0808">Transferase</keyword>
<protein>
    <submittedName>
        <fullName evidence="2">FkbM family methyltransferase</fullName>
    </submittedName>
</protein>
<keyword evidence="2" id="KW-0489">Methyltransferase</keyword>
<reference evidence="2 3" key="1">
    <citation type="submission" date="2018-02" db="EMBL/GenBank/DDBJ databases">
        <title>Genomic Encyclopedia of Archaeal and Bacterial Type Strains, Phase II (KMG-II): from individual species to whole genera.</title>
        <authorList>
            <person name="Goeker M."/>
        </authorList>
    </citation>
    <scope>NUCLEOTIDE SEQUENCE [LARGE SCALE GENOMIC DNA]</scope>
    <source>
        <strain evidence="2 3">DSM 29526</strain>
    </source>
</reference>
<comment type="caution">
    <text evidence="2">The sequence shown here is derived from an EMBL/GenBank/DDBJ whole genome shotgun (WGS) entry which is preliminary data.</text>
</comment>
<dbReference type="PANTHER" id="PTHR34203:SF15">
    <property type="entry name" value="SLL1173 PROTEIN"/>
    <property type="match status" value="1"/>
</dbReference>
<dbReference type="NCBIfam" id="TIGR01444">
    <property type="entry name" value="fkbM_fam"/>
    <property type="match status" value="1"/>
</dbReference>
<dbReference type="GO" id="GO:0032259">
    <property type="term" value="P:methylation"/>
    <property type="evidence" value="ECO:0007669"/>
    <property type="project" value="UniProtKB-KW"/>
</dbReference>
<organism evidence="2 3">
    <name type="scientific">Neolewinella xylanilytica</name>
    <dbReference type="NCBI Taxonomy" id="1514080"/>
    <lineage>
        <taxon>Bacteria</taxon>
        <taxon>Pseudomonadati</taxon>
        <taxon>Bacteroidota</taxon>
        <taxon>Saprospiria</taxon>
        <taxon>Saprospirales</taxon>
        <taxon>Lewinellaceae</taxon>
        <taxon>Neolewinella</taxon>
    </lineage>
</organism>
<dbReference type="PANTHER" id="PTHR34203">
    <property type="entry name" value="METHYLTRANSFERASE, FKBM FAMILY PROTEIN"/>
    <property type="match status" value="1"/>
</dbReference>
<dbReference type="OrthoDB" id="9812600at2"/>
<dbReference type="Proteomes" id="UP000237662">
    <property type="component" value="Unassembled WGS sequence"/>
</dbReference>
<evidence type="ECO:0000313" key="2">
    <source>
        <dbReference type="EMBL" id="PPK84515.1"/>
    </source>
</evidence>
<feature type="domain" description="Methyltransferase FkbM" evidence="1">
    <location>
        <begin position="102"/>
        <end position="268"/>
    </location>
</feature>
<dbReference type="GO" id="GO:0008168">
    <property type="term" value="F:methyltransferase activity"/>
    <property type="evidence" value="ECO:0007669"/>
    <property type="project" value="UniProtKB-KW"/>
</dbReference>
<evidence type="ECO:0000313" key="3">
    <source>
        <dbReference type="Proteomes" id="UP000237662"/>
    </source>
</evidence>
<keyword evidence="3" id="KW-1185">Reference proteome</keyword>
<dbReference type="SUPFAM" id="SSF53335">
    <property type="entry name" value="S-adenosyl-L-methionine-dependent methyltransferases"/>
    <property type="match status" value="1"/>
</dbReference>
<dbReference type="AlphaFoldDB" id="A0A2S6I0Q0"/>
<gene>
    <name evidence="2" type="ORF">CLV84_3675</name>
</gene>
<dbReference type="Gene3D" id="3.40.50.150">
    <property type="entry name" value="Vaccinia Virus protein VP39"/>
    <property type="match status" value="1"/>
</dbReference>
<name>A0A2S6I0Q0_9BACT</name>
<accession>A0A2S6I0Q0</accession>
<dbReference type="Pfam" id="PF05050">
    <property type="entry name" value="Methyltransf_21"/>
    <property type="match status" value="1"/>
</dbReference>
<dbReference type="InterPro" id="IPR006342">
    <property type="entry name" value="FkbM_mtfrase"/>
</dbReference>
<evidence type="ECO:0000259" key="1">
    <source>
        <dbReference type="Pfam" id="PF05050"/>
    </source>
</evidence>
<proteinExistence type="predicted"/>
<dbReference type="InterPro" id="IPR052514">
    <property type="entry name" value="SAM-dependent_MTase"/>
</dbReference>